<name>A0ABD2MN70_9CUCU</name>
<evidence type="ECO:0000313" key="2">
    <source>
        <dbReference type="EMBL" id="KAL3267717.1"/>
    </source>
</evidence>
<evidence type="ECO:0000313" key="3">
    <source>
        <dbReference type="Proteomes" id="UP001516400"/>
    </source>
</evidence>
<feature type="region of interest" description="Disordered" evidence="1">
    <location>
        <begin position="20"/>
        <end position="70"/>
    </location>
</feature>
<sequence>MQTATIVFKTDIKEFRIPSGAIVSSTSSPGSSAMRPPPPPPPPKLKNAVENKLEEPSSSIPDLVTVYQVQ</sequence>
<feature type="compositionally biased region" description="Pro residues" evidence="1">
    <location>
        <begin position="35"/>
        <end position="44"/>
    </location>
</feature>
<protein>
    <submittedName>
        <fullName evidence="2">Uncharacterized protein</fullName>
    </submittedName>
</protein>
<proteinExistence type="predicted"/>
<dbReference type="EMBL" id="JABFTP020000021">
    <property type="protein sequence ID" value="KAL3267717.1"/>
    <property type="molecule type" value="Genomic_DNA"/>
</dbReference>
<dbReference type="Proteomes" id="UP001516400">
    <property type="component" value="Unassembled WGS sequence"/>
</dbReference>
<feature type="compositionally biased region" description="Polar residues" evidence="1">
    <location>
        <begin position="22"/>
        <end position="31"/>
    </location>
</feature>
<organism evidence="2 3">
    <name type="scientific">Cryptolaemus montrouzieri</name>
    <dbReference type="NCBI Taxonomy" id="559131"/>
    <lineage>
        <taxon>Eukaryota</taxon>
        <taxon>Metazoa</taxon>
        <taxon>Ecdysozoa</taxon>
        <taxon>Arthropoda</taxon>
        <taxon>Hexapoda</taxon>
        <taxon>Insecta</taxon>
        <taxon>Pterygota</taxon>
        <taxon>Neoptera</taxon>
        <taxon>Endopterygota</taxon>
        <taxon>Coleoptera</taxon>
        <taxon>Polyphaga</taxon>
        <taxon>Cucujiformia</taxon>
        <taxon>Coccinelloidea</taxon>
        <taxon>Coccinellidae</taxon>
        <taxon>Scymninae</taxon>
        <taxon>Scymnini</taxon>
        <taxon>Cryptolaemus</taxon>
    </lineage>
</organism>
<comment type="caution">
    <text evidence="2">The sequence shown here is derived from an EMBL/GenBank/DDBJ whole genome shotgun (WGS) entry which is preliminary data.</text>
</comment>
<dbReference type="AlphaFoldDB" id="A0ABD2MN70"/>
<keyword evidence="3" id="KW-1185">Reference proteome</keyword>
<gene>
    <name evidence="2" type="ORF">HHI36_006847</name>
</gene>
<accession>A0ABD2MN70</accession>
<evidence type="ECO:0000256" key="1">
    <source>
        <dbReference type="SAM" id="MobiDB-lite"/>
    </source>
</evidence>
<reference evidence="2 3" key="1">
    <citation type="journal article" date="2021" name="BMC Biol.">
        <title>Horizontally acquired antibacterial genes associated with adaptive radiation of ladybird beetles.</title>
        <authorList>
            <person name="Li H.S."/>
            <person name="Tang X.F."/>
            <person name="Huang Y.H."/>
            <person name="Xu Z.Y."/>
            <person name="Chen M.L."/>
            <person name="Du X.Y."/>
            <person name="Qiu B.Y."/>
            <person name="Chen P.T."/>
            <person name="Zhang W."/>
            <person name="Slipinski A."/>
            <person name="Escalona H.E."/>
            <person name="Waterhouse R.M."/>
            <person name="Zwick A."/>
            <person name="Pang H."/>
        </authorList>
    </citation>
    <scope>NUCLEOTIDE SEQUENCE [LARGE SCALE GENOMIC DNA]</scope>
    <source>
        <strain evidence="2">SYSU2018</strain>
    </source>
</reference>